<keyword evidence="1" id="KW-0812">Transmembrane</keyword>
<feature type="transmembrane region" description="Helical" evidence="1">
    <location>
        <begin position="45"/>
        <end position="64"/>
    </location>
</feature>
<feature type="transmembrane region" description="Helical" evidence="1">
    <location>
        <begin position="76"/>
        <end position="97"/>
    </location>
</feature>
<name>A0A922I8B5_DERFA</name>
<reference evidence="3" key="4">
    <citation type="journal article" date="2022" name="Res Sq">
        <title>Comparative Genomics Reveals Insights into the Divergent Evolution of Astigmatic Mites and Household Pest Adaptations.</title>
        <authorList>
            <person name="Xiong Q."/>
            <person name="Wan A.T.-Y."/>
            <person name="Liu X.-Y."/>
            <person name="Fung C.S.-H."/>
            <person name="Xiao X."/>
            <person name="Malainual N."/>
            <person name="Hou J."/>
            <person name="Wang L."/>
            <person name="Wang M."/>
            <person name="Yang K."/>
            <person name="Cui Y."/>
            <person name="Leung E."/>
            <person name="Nong W."/>
            <person name="Shin S.-K."/>
            <person name="Au S."/>
            <person name="Jeong K.Y."/>
            <person name="Chew F.T."/>
            <person name="Hui J."/>
            <person name="Leung T.F."/>
            <person name="Tungtrongchitr A."/>
            <person name="Zhong N."/>
            <person name="Liu Z."/>
            <person name="Tsui S."/>
        </authorList>
    </citation>
    <scope>NUCLEOTIDE SEQUENCE</scope>
    <source>
        <strain evidence="3">Derf</strain>
        <tissue evidence="3">Whole organism</tissue>
    </source>
</reference>
<proteinExistence type="predicted"/>
<sequence>MPTYDDRKKTVNYYGVFSLWASLLLLASYFSLFTSGCKQVATMEIQISLAVAFALGLIIFLLSFCNIASRLYHSKFSFYLIVIALLALATLLSYQAYQTWNHECKVGRYYERNNQLLFDNMTVKREEFEQTLQSIYKKRNNHYNVSALLDLIAAILFMASAYAFRNRF</sequence>
<dbReference type="Proteomes" id="UP000790347">
    <property type="component" value="Unassembled WGS sequence"/>
</dbReference>
<feature type="transmembrane region" description="Helical" evidence="1">
    <location>
        <begin position="12"/>
        <end position="33"/>
    </location>
</feature>
<reference evidence="3" key="1">
    <citation type="submission" date="2013-05" db="EMBL/GenBank/DDBJ databases">
        <authorList>
            <person name="Yim A.K.Y."/>
            <person name="Chan T.F."/>
            <person name="Ji K.M."/>
            <person name="Liu X.Y."/>
            <person name="Zhou J.W."/>
            <person name="Li R.Q."/>
            <person name="Yang K.Y."/>
            <person name="Li J."/>
            <person name="Li M."/>
            <person name="Law P.T.W."/>
            <person name="Wu Y.L."/>
            <person name="Cai Z.L."/>
            <person name="Qin H."/>
            <person name="Bao Y."/>
            <person name="Leung R.K.K."/>
            <person name="Ng P.K.S."/>
            <person name="Zou J."/>
            <person name="Zhong X.J."/>
            <person name="Ran P.X."/>
            <person name="Zhong N.S."/>
            <person name="Liu Z.G."/>
            <person name="Tsui S.K.W."/>
        </authorList>
    </citation>
    <scope>NUCLEOTIDE SEQUENCE</scope>
    <source>
        <strain evidence="3">Derf</strain>
        <tissue evidence="3">Whole organism</tissue>
    </source>
</reference>
<gene>
    <name evidence="3" type="ORF">DERF_004912</name>
    <name evidence="2" type="ORF">HUG17_7821</name>
</gene>
<evidence type="ECO:0000313" key="4">
    <source>
        <dbReference type="Proteomes" id="UP000790347"/>
    </source>
</evidence>
<feature type="transmembrane region" description="Helical" evidence="1">
    <location>
        <begin position="143"/>
        <end position="164"/>
    </location>
</feature>
<comment type="caution">
    <text evidence="3">The sequence shown here is derived from an EMBL/GenBank/DDBJ whole genome shotgun (WGS) entry which is preliminary data.</text>
</comment>
<dbReference type="OrthoDB" id="6498659at2759"/>
<keyword evidence="1" id="KW-1133">Transmembrane helix</keyword>
<keyword evidence="4" id="KW-1185">Reference proteome</keyword>
<evidence type="ECO:0000313" key="3">
    <source>
        <dbReference type="EMBL" id="KAH9521238.1"/>
    </source>
</evidence>
<dbReference type="EMBL" id="SDOV01000005">
    <property type="protein sequence ID" value="KAH7640354.1"/>
    <property type="molecule type" value="Genomic_DNA"/>
</dbReference>
<evidence type="ECO:0000313" key="2">
    <source>
        <dbReference type="EMBL" id="KAH7640354.1"/>
    </source>
</evidence>
<reference evidence="2" key="2">
    <citation type="submission" date="2020-06" db="EMBL/GenBank/DDBJ databases">
        <authorList>
            <person name="Ji K."/>
            <person name="Li J."/>
        </authorList>
    </citation>
    <scope>NUCLEOTIDE SEQUENCE</scope>
    <source>
        <strain evidence="2">JKM2019</strain>
        <tissue evidence="2">Whole body</tissue>
    </source>
</reference>
<organism evidence="3 4">
    <name type="scientific">Dermatophagoides farinae</name>
    <name type="common">American house dust mite</name>
    <dbReference type="NCBI Taxonomy" id="6954"/>
    <lineage>
        <taxon>Eukaryota</taxon>
        <taxon>Metazoa</taxon>
        <taxon>Ecdysozoa</taxon>
        <taxon>Arthropoda</taxon>
        <taxon>Chelicerata</taxon>
        <taxon>Arachnida</taxon>
        <taxon>Acari</taxon>
        <taxon>Acariformes</taxon>
        <taxon>Sarcoptiformes</taxon>
        <taxon>Astigmata</taxon>
        <taxon>Psoroptidia</taxon>
        <taxon>Analgoidea</taxon>
        <taxon>Pyroglyphidae</taxon>
        <taxon>Dermatophagoidinae</taxon>
        <taxon>Dermatophagoides</taxon>
    </lineage>
</organism>
<keyword evidence="1" id="KW-0472">Membrane</keyword>
<dbReference type="AlphaFoldDB" id="A0A922I8B5"/>
<dbReference type="Proteomes" id="UP000828236">
    <property type="component" value="Unassembled WGS sequence"/>
</dbReference>
<protein>
    <submittedName>
        <fullName evidence="3">Uncharacterized protein</fullName>
    </submittedName>
</protein>
<dbReference type="EMBL" id="ASGP02000002">
    <property type="protein sequence ID" value="KAH9521238.1"/>
    <property type="molecule type" value="Genomic_DNA"/>
</dbReference>
<reference evidence="2" key="3">
    <citation type="journal article" date="2021" name="World Allergy Organ. J.">
        <title>Chromosome-level assembly of Dermatophagoides farinae genome and transcriptome reveals two novel allergens Der f 37 and Der f 39.</title>
        <authorList>
            <person name="Chen J."/>
            <person name="Cai Z."/>
            <person name="Fan D."/>
            <person name="Hu J."/>
            <person name="Hou Y."/>
            <person name="He Y."/>
            <person name="Zhang Z."/>
            <person name="Zhao Z."/>
            <person name="Gao P."/>
            <person name="Hu W."/>
            <person name="Sun J."/>
            <person name="Li J."/>
            <person name="Ji K."/>
        </authorList>
    </citation>
    <scope>NUCLEOTIDE SEQUENCE</scope>
    <source>
        <strain evidence="2">JKM2019</strain>
    </source>
</reference>
<accession>A0A922I8B5</accession>
<evidence type="ECO:0000256" key="1">
    <source>
        <dbReference type="SAM" id="Phobius"/>
    </source>
</evidence>